<dbReference type="EMBL" id="QJKJ01003279">
    <property type="protein sequence ID" value="RDX99221.1"/>
    <property type="molecule type" value="Genomic_DNA"/>
</dbReference>
<evidence type="ECO:0000256" key="2">
    <source>
        <dbReference type="SAM" id="MobiDB-lite"/>
    </source>
</evidence>
<protein>
    <submittedName>
        <fullName evidence="3">Uncharacterized protein</fullName>
    </submittedName>
</protein>
<feature type="compositionally biased region" description="Polar residues" evidence="2">
    <location>
        <begin position="69"/>
        <end position="91"/>
    </location>
</feature>
<name>A0A371H8U4_MUCPR</name>
<feature type="compositionally biased region" description="Low complexity" evidence="2">
    <location>
        <begin position="53"/>
        <end position="68"/>
    </location>
</feature>
<accession>A0A371H8U4</accession>
<sequence>MTAPSHQYHTRSRTRHMEQVINDLEQQNMEMRAKMGQMREQISKMLEYNHRWTGYRGTRTSRGKSSSTPTHASNGEPTSTHLSHRSQMGYT</sequence>
<feature type="non-terminal residue" evidence="3">
    <location>
        <position position="1"/>
    </location>
</feature>
<dbReference type="Proteomes" id="UP000257109">
    <property type="component" value="Unassembled WGS sequence"/>
</dbReference>
<keyword evidence="4" id="KW-1185">Reference proteome</keyword>
<feature type="coiled-coil region" evidence="1">
    <location>
        <begin position="14"/>
        <end position="41"/>
    </location>
</feature>
<evidence type="ECO:0000313" key="4">
    <source>
        <dbReference type="Proteomes" id="UP000257109"/>
    </source>
</evidence>
<feature type="region of interest" description="Disordered" evidence="2">
    <location>
        <begin position="53"/>
        <end position="91"/>
    </location>
</feature>
<proteinExistence type="predicted"/>
<comment type="caution">
    <text evidence="3">The sequence shown here is derived from an EMBL/GenBank/DDBJ whole genome shotgun (WGS) entry which is preliminary data.</text>
</comment>
<evidence type="ECO:0000256" key="1">
    <source>
        <dbReference type="SAM" id="Coils"/>
    </source>
</evidence>
<organism evidence="3 4">
    <name type="scientific">Mucuna pruriens</name>
    <name type="common">Velvet bean</name>
    <name type="synonym">Dolichos pruriens</name>
    <dbReference type="NCBI Taxonomy" id="157652"/>
    <lineage>
        <taxon>Eukaryota</taxon>
        <taxon>Viridiplantae</taxon>
        <taxon>Streptophyta</taxon>
        <taxon>Embryophyta</taxon>
        <taxon>Tracheophyta</taxon>
        <taxon>Spermatophyta</taxon>
        <taxon>Magnoliopsida</taxon>
        <taxon>eudicotyledons</taxon>
        <taxon>Gunneridae</taxon>
        <taxon>Pentapetalae</taxon>
        <taxon>rosids</taxon>
        <taxon>fabids</taxon>
        <taxon>Fabales</taxon>
        <taxon>Fabaceae</taxon>
        <taxon>Papilionoideae</taxon>
        <taxon>50 kb inversion clade</taxon>
        <taxon>NPAAA clade</taxon>
        <taxon>indigoferoid/millettioid clade</taxon>
        <taxon>Phaseoleae</taxon>
        <taxon>Mucuna</taxon>
    </lineage>
</organism>
<keyword evidence="1" id="KW-0175">Coiled coil</keyword>
<reference evidence="3" key="1">
    <citation type="submission" date="2018-05" db="EMBL/GenBank/DDBJ databases">
        <title>Draft genome of Mucuna pruriens seed.</title>
        <authorList>
            <person name="Nnadi N.E."/>
            <person name="Vos R."/>
            <person name="Hasami M.H."/>
            <person name="Devisetty U.K."/>
            <person name="Aguiy J.C."/>
        </authorList>
    </citation>
    <scope>NUCLEOTIDE SEQUENCE [LARGE SCALE GENOMIC DNA]</scope>
    <source>
        <strain evidence="3">JCA_2017</strain>
    </source>
</reference>
<evidence type="ECO:0000313" key="3">
    <source>
        <dbReference type="EMBL" id="RDX99221.1"/>
    </source>
</evidence>
<dbReference type="AlphaFoldDB" id="A0A371H8U4"/>
<gene>
    <name evidence="3" type="ORF">CR513_17768</name>
</gene>